<accession>A0A7D9IUW8</accession>
<dbReference type="GO" id="GO:0005634">
    <property type="term" value="C:nucleus"/>
    <property type="evidence" value="ECO:0007669"/>
    <property type="project" value="UniProtKB-SubCell"/>
</dbReference>
<dbReference type="InterPro" id="IPR012337">
    <property type="entry name" value="RNaseH-like_sf"/>
</dbReference>
<evidence type="ECO:0000256" key="4">
    <source>
        <dbReference type="ARBA" id="ARBA00022801"/>
    </source>
</evidence>
<dbReference type="AlphaFoldDB" id="A0A7D9IUW8"/>
<feature type="domain" description="3'-5' exonuclease" evidence="12">
    <location>
        <begin position="48"/>
        <end position="115"/>
    </location>
</feature>
<keyword evidence="6" id="KW-0460">Magnesium</keyword>
<dbReference type="Proteomes" id="UP001152795">
    <property type="component" value="Unassembled WGS sequence"/>
</dbReference>
<keyword evidence="14" id="KW-1185">Reference proteome</keyword>
<comment type="function">
    <text evidence="11">Has exonuclease activity on both single-stranded and duplex templates bearing overhangs, but not blunt ended duplex DNA, and cleaves in a 3'-5' direction. Essential for the formation of DNA replication focal centers. Has an important role in maintaining genome stability.</text>
</comment>
<reference evidence="13" key="1">
    <citation type="submission" date="2020-04" db="EMBL/GenBank/DDBJ databases">
        <authorList>
            <person name="Alioto T."/>
            <person name="Alioto T."/>
            <person name="Gomez Garrido J."/>
        </authorList>
    </citation>
    <scope>NUCLEOTIDE SEQUENCE</scope>
    <source>
        <strain evidence="13">A484AB</strain>
    </source>
</reference>
<evidence type="ECO:0000256" key="3">
    <source>
        <dbReference type="ARBA" id="ARBA00022723"/>
    </source>
</evidence>
<dbReference type="SUPFAM" id="SSF53098">
    <property type="entry name" value="Ribonuclease H-like"/>
    <property type="match status" value="1"/>
</dbReference>
<feature type="non-terminal residue" evidence="13">
    <location>
        <position position="116"/>
    </location>
</feature>
<evidence type="ECO:0000256" key="10">
    <source>
        <dbReference type="ARBA" id="ARBA00042761"/>
    </source>
</evidence>
<comment type="subcellular location">
    <subcellularLocation>
        <location evidence="1">Nucleus</location>
    </subcellularLocation>
</comment>
<evidence type="ECO:0000256" key="8">
    <source>
        <dbReference type="ARBA" id="ARBA00037949"/>
    </source>
</evidence>
<keyword evidence="13" id="KW-0347">Helicase</keyword>
<dbReference type="InterPro" id="IPR051132">
    <property type="entry name" value="3-5_Exonuclease_domain"/>
</dbReference>
<dbReference type="PANTHER" id="PTHR13620">
    <property type="entry name" value="3-5 EXONUCLEASE"/>
    <property type="match status" value="1"/>
</dbReference>
<name>A0A7D9IUW8_PARCT</name>
<keyword evidence="7" id="KW-0539">Nucleus</keyword>
<dbReference type="GO" id="GO:0008408">
    <property type="term" value="F:3'-5' exonuclease activity"/>
    <property type="evidence" value="ECO:0007669"/>
    <property type="project" value="InterPro"/>
</dbReference>
<dbReference type="InterPro" id="IPR002562">
    <property type="entry name" value="3'-5'_exonuclease_dom"/>
</dbReference>
<evidence type="ECO:0000256" key="5">
    <source>
        <dbReference type="ARBA" id="ARBA00022839"/>
    </source>
</evidence>
<keyword evidence="5" id="KW-0269">Exonuclease</keyword>
<dbReference type="GO" id="GO:0004386">
    <property type="term" value="F:helicase activity"/>
    <property type="evidence" value="ECO:0007669"/>
    <property type="project" value="UniProtKB-KW"/>
</dbReference>
<keyword evidence="13" id="KW-0067">ATP-binding</keyword>
<dbReference type="GO" id="GO:0003676">
    <property type="term" value="F:nucleic acid binding"/>
    <property type="evidence" value="ECO:0007669"/>
    <property type="project" value="InterPro"/>
</dbReference>
<protein>
    <recommendedName>
        <fullName evidence="9">3'-5' exonuclease</fullName>
    </recommendedName>
    <alternativeName>
        <fullName evidence="10">Werner Syndrome-like exonuclease</fullName>
    </alternativeName>
</protein>
<proteinExistence type="inferred from homology"/>
<dbReference type="Gene3D" id="3.30.420.10">
    <property type="entry name" value="Ribonuclease H-like superfamily/Ribonuclease H"/>
    <property type="match status" value="1"/>
</dbReference>
<evidence type="ECO:0000256" key="6">
    <source>
        <dbReference type="ARBA" id="ARBA00022842"/>
    </source>
</evidence>
<evidence type="ECO:0000256" key="1">
    <source>
        <dbReference type="ARBA" id="ARBA00004123"/>
    </source>
</evidence>
<dbReference type="Pfam" id="PF01612">
    <property type="entry name" value="DNA_pol_A_exo1"/>
    <property type="match status" value="1"/>
</dbReference>
<dbReference type="EMBL" id="CACRXK020007992">
    <property type="protein sequence ID" value="CAB4013713.1"/>
    <property type="molecule type" value="Genomic_DNA"/>
</dbReference>
<evidence type="ECO:0000259" key="12">
    <source>
        <dbReference type="Pfam" id="PF01612"/>
    </source>
</evidence>
<keyword evidence="13" id="KW-0547">Nucleotide-binding</keyword>
<dbReference type="GO" id="GO:0006139">
    <property type="term" value="P:nucleobase-containing compound metabolic process"/>
    <property type="evidence" value="ECO:0007669"/>
    <property type="project" value="InterPro"/>
</dbReference>
<evidence type="ECO:0000256" key="2">
    <source>
        <dbReference type="ARBA" id="ARBA00022722"/>
    </source>
</evidence>
<organism evidence="13 14">
    <name type="scientific">Paramuricea clavata</name>
    <name type="common">Red gorgonian</name>
    <name type="synonym">Violescent sea-whip</name>
    <dbReference type="NCBI Taxonomy" id="317549"/>
    <lineage>
        <taxon>Eukaryota</taxon>
        <taxon>Metazoa</taxon>
        <taxon>Cnidaria</taxon>
        <taxon>Anthozoa</taxon>
        <taxon>Octocorallia</taxon>
        <taxon>Malacalcyonacea</taxon>
        <taxon>Plexauridae</taxon>
        <taxon>Paramuricea</taxon>
    </lineage>
</organism>
<gene>
    <name evidence="13" type="ORF">PACLA_8A036555</name>
</gene>
<evidence type="ECO:0000256" key="7">
    <source>
        <dbReference type="ARBA" id="ARBA00023242"/>
    </source>
</evidence>
<comment type="caution">
    <text evidence="13">The sequence shown here is derived from an EMBL/GenBank/DDBJ whole genome shotgun (WGS) entry which is preliminary data.</text>
</comment>
<dbReference type="GO" id="GO:0046872">
    <property type="term" value="F:metal ion binding"/>
    <property type="evidence" value="ECO:0007669"/>
    <property type="project" value="UniProtKB-KW"/>
</dbReference>
<evidence type="ECO:0000313" key="13">
    <source>
        <dbReference type="EMBL" id="CAB4013713.1"/>
    </source>
</evidence>
<dbReference type="PANTHER" id="PTHR13620:SF109">
    <property type="entry name" value="3'-5' EXONUCLEASE"/>
    <property type="match status" value="1"/>
</dbReference>
<dbReference type="OrthoDB" id="10261556at2759"/>
<sequence length="116" mass="13124">MAKKAPRKLPACFQQGMGESGLCDMTFDGKVYYCSQKDDCNFICNQLRLGNTPVVGFDIEWKVTFTSKVRKTALIQLCPSKEICYLFHIFMMNGFPSELKFILENEAITKVGVGIH</sequence>
<comment type="similarity">
    <text evidence="8">Belongs to the WRNexo family.</text>
</comment>
<keyword evidence="4" id="KW-0378">Hydrolase</keyword>
<keyword evidence="2" id="KW-0540">Nuclease</keyword>
<evidence type="ECO:0000256" key="11">
    <source>
        <dbReference type="ARBA" id="ARBA00045901"/>
    </source>
</evidence>
<evidence type="ECO:0000256" key="9">
    <source>
        <dbReference type="ARBA" id="ARBA00040531"/>
    </source>
</evidence>
<dbReference type="InterPro" id="IPR036397">
    <property type="entry name" value="RNaseH_sf"/>
</dbReference>
<keyword evidence="3" id="KW-0479">Metal-binding</keyword>
<evidence type="ECO:0000313" key="14">
    <source>
        <dbReference type="Proteomes" id="UP001152795"/>
    </source>
</evidence>